<evidence type="ECO:0000256" key="4">
    <source>
        <dbReference type="ARBA" id="ARBA00022741"/>
    </source>
</evidence>
<dbReference type="Proteomes" id="UP001341281">
    <property type="component" value="Chromosome 06"/>
</dbReference>
<evidence type="ECO:0000313" key="11">
    <source>
        <dbReference type="EMBL" id="WVZ81889.1"/>
    </source>
</evidence>
<dbReference type="AlphaFoldDB" id="A0AAQ3TYY7"/>
<dbReference type="Pfam" id="PF18052">
    <property type="entry name" value="Rx_N"/>
    <property type="match status" value="1"/>
</dbReference>
<dbReference type="InterPro" id="IPR002182">
    <property type="entry name" value="NB-ARC"/>
</dbReference>
<dbReference type="FunFam" id="1.10.10.10:FF:000322">
    <property type="entry name" value="Probable disease resistance protein At1g63360"/>
    <property type="match status" value="1"/>
</dbReference>
<dbReference type="CDD" id="cd14798">
    <property type="entry name" value="RX-CC_like"/>
    <property type="match status" value="1"/>
</dbReference>
<dbReference type="InterPro" id="IPR027417">
    <property type="entry name" value="P-loop_NTPase"/>
</dbReference>
<dbReference type="Pfam" id="PF23598">
    <property type="entry name" value="LRR_14"/>
    <property type="match status" value="2"/>
</dbReference>
<evidence type="ECO:0000256" key="5">
    <source>
        <dbReference type="ARBA" id="ARBA00022821"/>
    </source>
</evidence>
<dbReference type="InterPro" id="IPR041118">
    <property type="entry name" value="Rx_N"/>
</dbReference>
<dbReference type="PRINTS" id="PR00364">
    <property type="entry name" value="DISEASERSIST"/>
</dbReference>
<sequence length="1261" mass="141687">MEATVLSVGKSVVSGALGYAKSAIAEEVALQLGIQKDHAFVADELEMMRSFMMEAHEEREGSKVVSTWVKQVRDTAYDVEDNTQDFAVRLERPSRWRFLRTLLERRRMAKQMKELRAKVEDVSQRNMRYRLIKGSASKSTVNSAEQSSLIAAAIFGVDDARRAAKQDNHRVDLIQLINEEDDDLKVIAVWGTHGDIGQTTIIKAAYDSPDVRSKFPSRAWVRIMHPFSPRGFGQSLMNQFRPSKGLKGLVDTEKTTEDLAQEFDSYVNEKRFLIVLTDLCTIEEWEQIKECFPNNKKGSRIIVSTTQVEVASLCAGQESQASELKKLSSDQTLYAFYHKGYQNRKDSGMPTCSLDAATSSTTEHEIAALSEIIEDQCKDVDEKKVATRSLTRIRTGVGALEESQLIGREKEILKVIDLISNMDSQQAQVIAVWGMGGLGKTTLINGVYYNPKLSDKFEKRVFLTIMRPFDLAENLRRLILGLHEGSSTKEELLENSVSNKRKSIASMGVEGLTEALANLLETKRCLIVLDDLSSSMEWDQLIPKIPQMRTTRIIVTTREENIAKHCTGSGNHGTVHNLKILDHEDALRLFNKKVFGKDRDLVDQENPELVKEANQILKKCGGLPLAIVAIGGFLANRPKTPEEWRKLNENISAELEMNPELGMIKTVLQKSYDGLPYELKSCFLYLSIFPEDHIISRRRLVRRWAAEGYSNERRGKSAFDIADSYFMELKNRSMILPSQQSVSSRKSVDSCKVHDLIRDIAISKSAEESLVFRLEEGCSLNTHGAVRHLAISSNWKGDQNEFERIVDLSRIRSLSLFGEWRPFFISEKMRFLRVLDLEGTYDLNYYHLDQIWELLHLKYLSLRRCNIQLLPESLGNLRQLQMLDIRGTSVTILPKSITKLQKLQYIHAGRKSDYVPEENTSLMQRCLVGSGACVTCCVPVLVMGIDGPWHKALTRRDACTFVCCMAFPAFVMGARASGQGGAMVSRGIRKLKDLHTLREVNVGRGSAILWDIGALTGLHKLGVSGINKKNGPAFCSAISNLRKLESLSVRSARKPGLRGCLDGVSSPPENLQSLKLYGNLETLPEWIKQLGHLVKLKLAGTRLLEHDAAMELLGELPKLEILVLSGTSFQGEEFDFKSPQAGTAFGSLRVLTLNVARNVKSVKFTEGTMHKLERLQVTGASNEIGVSGLEFLPSINQVELDVYILIDEDSRSRYAAAHDSETRKKIMEEYRRVARLKRGELKKKIQGQLDGHTNQPIVTVE</sequence>
<dbReference type="Gene3D" id="1.10.10.10">
    <property type="entry name" value="Winged helix-like DNA-binding domain superfamily/Winged helix DNA-binding domain"/>
    <property type="match status" value="1"/>
</dbReference>
<dbReference type="PANTHER" id="PTHR23155">
    <property type="entry name" value="DISEASE RESISTANCE PROTEIN RP"/>
    <property type="match status" value="1"/>
</dbReference>
<evidence type="ECO:0000256" key="2">
    <source>
        <dbReference type="ARBA" id="ARBA00022614"/>
    </source>
</evidence>
<dbReference type="InterPro" id="IPR042197">
    <property type="entry name" value="Apaf_helical"/>
</dbReference>
<dbReference type="Pfam" id="PF00931">
    <property type="entry name" value="NB-ARC"/>
    <property type="match status" value="2"/>
</dbReference>
<evidence type="ECO:0000259" key="8">
    <source>
        <dbReference type="Pfam" id="PF18052"/>
    </source>
</evidence>
<dbReference type="SUPFAM" id="SSF52058">
    <property type="entry name" value="L domain-like"/>
    <property type="match status" value="1"/>
</dbReference>
<dbReference type="GO" id="GO:0002758">
    <property type="term" value="P:innate immune response-activating signaling pathway"/>
    <property type="evidence" value="ECO:0007669"/>
    <property type="project" value="UniProtKB-ARBA"/>
</dbReference>
<proteinExistence type="inferred from homology"/>
<dbReference type="GO" id="GO:0009626">
    <property type="term" value="P:plant-type hypersensitive response"/>
    <property type="evidence" value="ECO:0007669"/>
    <property type="project" value="UniProtKB-ARBA"/>
</dbReference>
<keyword evidence="3" id="KW-0677">Repeat</keyword>
<dbReference type="InterPro" id="IPR032675">
    <property type="entry name" value="LRR_dom_sf"/>
</dbReference>
<dbReference type="SUPFAM" id="SSF52540">
    <property type="entry name" value="P-loop containing nucleoside triphosphate hydrolases"/>
    <property type="match status" value="2"/>
</dbReference>
<dbReference type="InterPro" id="IPR058922">
    <property type="entry name" value="WHD_DRP"/>
</dbReference>
<evidence type="ECO:0000313" key="12">
    <source>
        <dbReference type="Proteomes" id="UP001341281"/>
    </source>
</evidence>
<keyword evidence="6" id="KW-0175">Coiled coil</keyword>
<evidence type="ECO:0000256" key="6">
    <source>
        <dbReference type="ARBA" id="ARBA00023054"/>
    </source>
</evidence>
<dbReference type="EMBL" id="CP144750">
    <property type="protein sequence ID" value="WVZ81889.1"/>
    <property type="molecule type" value="Genomic_DNA"/>
</dbReference>
<feature type="domain" description="Disease resistance R13L4/SHOC-2-like LRR" evidence="10">
    <location>
        <begin position="983"/>
        <end position="1204"/>
    </location>
</feature>
<feature type="domain" description="Disease resistance protein winged helix" evidence="9">
    <location>
        <begin position="688"/>
        <end position="761"/>
    </location>
</feature>
<dbReference type="Gene3D" id="3.40.50.300">
    <property type="entry name" value="P-loop containing nucleotide triphosphate hydrolases"/>
    <property type="match status" value="2"/>
</dbReference>
<dbReference type="Gene3D" id="1.20.5.4130">
    <property type="match status" value="1"/>
</dbReference>
<dbReference type="InterPro" id="IPR055414">
    <property type="entry name" value="LRR_R13L4/SHOC2-like"/>
</dbReference>
<gene>
    <name evidence="11" type="ORF">U9M48_029220</name>
</gene>
<dbReference type="InterPro" id="IPR044974">
    <property type="entry name" value="Disease_R_plants"/>
</dbReference>
<evidence type="ECO:0000259" key="10">
    <source>
        <dbReference type="Pfam" id="PF23598"/>
    </source>
</evidence>
<evidence type="ECO:0000259" key="7">
    <source>
        <dbReference type="Pfam" id="PF00931"/>
    </source>
</evidence>
<comment type="similarity">
    <text evidence="1">Belongs to the disease resistance NB-LRR family.</text>
</comment>
<evidence type="ECO:0000256" key="1">
    <source>
        <dbReference type="ARBA" id="ARBA00008894"/>
    </source>
</evidence>
<name>A0AAQ3TYY7_PASNO</name>
<dbReference type="Pfam" id="PF23559">
    <property type="entry name" value="WHD_DRP"/>
    <property type="match status" value="1"/>
</dbReference>
<dbReference type="InterPro" id="IPR038005">
    <property type="entry name" value="RX-like_CC"/>
</dbReference>
<dbReference type="Gene3D" id="1.10.8.430">
    <property type="entry name" value="Helical domain of apoptotic protease-activating factors"/>
    <property type="match status" value="1"/>
</dbReference>
<protein>
    <submittedName>
        <fullName evidence="11">Uncharacterized protein</fullName>
    </submittedName>
</protein>
<accession>A0AAQ3TYY7</accession>
<dbReference type="GO" id="GO:0043531">
    <property type="term" value="F:ADP binding"/>
    <property type="evidence" value="ECO:0007669"/>
    <property type="project" value="InterPro"/>
</dbReference>
<dbReference type="InterPro" id="IPR036388">
    <property type="entry name" value="WH-like_DNA-bd_sf"/>
</dbReference>
<keyword evidence="5" id="KW-0611">Plant defense</keyword>
<evidence type="ECO:0000259" key="9">
    <source>
        <dbReference type="Pfam" id="PF23559"/>
    </source>
</evidence>
<feature type="domain" description="Disease resistance R13L4/SHOC-2-like LRR" evidence="10">
    <location>
        <begin position="811"/>
        <end position="917"/>
    </location>
</feature>
<keyword evidence="4" id="KW-0547">Nucleotide-binding</keyword>
<evidence type="ECO:0000256" key="3">
    <source>
        <dbReference type="ARBA" id="ARBA00022737"/>
    </source>
</evidence>
<keyword evidence="12" id="KW-1185">Reference proteome</keyword>
<feature type="domain" description="NB-ARC" evidence="7">
    <location>
        <begin position="180"/>
        <end position="344"/>
    </location>
</feature>
<feature type="domain" description="Disease resistance N-terminal" evidence="8">
    <location>
        <begin position="12"/>
        <end position="95"/>
    </location>
</feature>
<organism evidence="11 12">
    <name type="scientific">Paspalum notatum var. saurae</name>
    <dbReference type="NCBI Taxonomy" id="547442"/>
    <lineage>
        <taxon>Eukaryota</taxon>
        <taxon>Viridiplantae</taxon>
        <taxon>Streptophyta</taxon>
        <taxon>Embryophyta</taxon>
        <taxon>Tracheophyta</taxon>
        <taxon>Spermatophyta</taxon>
        <taxon>Magnoliopsida</taxon>
        <taxon>Liliopsida</taxon>
        <taxon>Poales</taxon>
        <taxon>Poaceae</taxon>
        <taxon>PACMAD clade</taxon>
        <taxon>Panicoideae</taxon>
        <taxon>Andropogonodae</taxon>
        <taxon>Paspaleae</taxon>
        <taxon>Paspalinae</taxon>
        <taxon>Paspalum</taxon>
    </lineage>
</organism>
<reference evidence="11 12" key="1">
    <citation type="submission" date="2024-02" db="EMBL/GenBank/DDBJ databases">
        <title>High-quality chromosome-scale genome assembly of Pensacola bahiagrass (Paspalum notatum Flugge var. saurae).</title>
        <authorList>
            <person name="Vega J.M."/>
            <person name="Podio M."/>
            <person name="Orjuela J."/>
            <person name="Siena L.A."/>
            <person name="Pessino S.C."/>
            <person name="Combes M.C."/>
            <person name="Mariac C."/>
            <person name="Albertini E."/>
            <person name="Pupilli F."/>
            <person name="Ortiz J.P.A."/>
            <person name="Leblanc O."/>
        </authorList>
    </citation>
    <scope>NUCLEOTIDE SEQUENCE [LARGE SCALE GENOMIC DNA]</scope>
    <source>
        <strain evidence="11">R1</strain>
        <tissue evidence="11">Leaf</tissue>
    </source>
</reference>
<dbReference type="PANTHER" id="PTHR23155:SF1114">
    <property type="entry name" value="OS02G0475500 PROTEIN"/>
    <property type="match status" value="1"/>
</dbReference>
<dbReference type="GO" id="GO:0042742">
    <property type="term" value="P:defense response to bacterium"/>
    <property type="evidence" value="ECO:0007669"/>
    <property type="project" value="UniProtKB-ARBA"/>
</dbReference>
<feature type="domain" description="NB-ARC" evidence="7">
    <location>
        <begin position="409"/>
        <end position="598"/>
    </location>
</feature>
<dbReference type="Gene3D" id="3.80.10.10">
    <property type="entry name" value="Ribonuclease Inhibitor"/>
    <property type="match status" value="2"/>
</dbReference>
<keyword evidence="2" id="KW-0433">Leucine-rich repeat</keyword>